<proteinExistence type="predicted"/>
<name>A0ABQ8JSL9_DERPT</name>
<gene>
    <name evidence="1" type="ORF">DERP_005995</name>
</gene>
<sequence length="96" mass="10736">MVFCNKKRKKGDKYMLEVFLFFDEQDNDDDEFKLAGNDCGESNVIVEFNDIVSESVCKFNTIGSANGDIPPSQSIGCRIFVDNGNESVLMNAHLCN</sequence>
<protein>
    <submittedName>
        <fullName evidence="1">Uncharacterized protein</fullName>
    </submittedName>
</protein>
<comment type="caution">
    <text evidence="1">The sequence shown here is derived from an EMBL/GenBank/DDBJ whole genome shotgun (WGS) entry which is preliminary data.</text>
</comment>
<reference evidence="1 2" key="2">
    <citation type="journal article" date="2022" name="Mol. Biol. Evol.">
        <title>Comparative Genomics Reveals Insights into the Divergent Evolution of Astigmatic Mites and Household Pest Adaptations.</title>
        <authorList>
            <person name="Xiong Q."/>
            <person name="Wan A.T."/>
            <person name="Liu X."/>
            <person name="Fung C.S."/>
            <person name="Xiao X."/>
            <person name="Malainual N."/>
            <person name="Hou J."/>
            <person name="Wang L."/>
            <person name="Wang M."/>
            <person name="Yang K.Y."/>
            <person name="Cui Y."/>
            <person name="Leung E.L."/>
            <person name="Nong W."/>
            <person name="Shin S.K."/>
            <person name="Au S.W."/>
            <person name="Jeong K.Y."/>
            <person name="Chew F.T."/>
            <person name="Hui J.H."/>
            <person name="Leung T.F."/>
            <person name="Tungtrongchitr A."/>
            <person name="Zhong N."/>
            <person name="Liu Z."/>
            <person name="Tsui S.K."/>
        </authorList>
    </citation>
    <scope>NUCLEOTIDE SEQUENCE [LARGE SCALE GENOMIC DNA]</scope>
    <source>
        <strain evidence="1">Derp</strain>
    </source>
</reference>
<keyword evidence="2" id="KW-1185">Reference proteome</keyword>
<dbReference type="EMBL" id="NJHN03000018">
    <property type="protein sequence ID" value="KAH9425388.1"/>
    <property type="molecule type" value="Genomic_DNA"/>
</dbReference>
<reference evidence="1 2" key="1">
    <citation type="journal article" date="2018" name="J. Allergy Clin. Immunol.">
        <title>High-quality assembly of Dermatophagoides pteronyssinus genome and transcriptome reveals a wide range of novel allergens.</title>
        <authorList>
            <person name="Liu X.Y."/>
            <person name="Yang K.Y."/>
            <person name="Wang M.Q."/>
            <person name="Kwok J.S."/>
            <person name="Zeng X."/>
            <person name="Yang Z."/>
            <person name="Xiao X.J."/>
            <person name="Lau C.P."/>
            <person name="Li Y."/>
            <person name="Huang Z.M."/>
            <person name="Ba J.G."/>
            <person name="Yim A.K."/>
            <person name="Ouyang C.Y."/>
            <person name="Ngai S.M."/>
            <person name="Chan T.F."/>
            <person name="Leung E.L."/>
            <person name="Liu L."/>
            <person name="Liu Z.G."/>
            <person name="Tsui S.K."/>
        </authorList>
    </citation>
    <scope>NUCLEOTIDE SEQUENCE [LARGE SCALE GENOMIC DNA]</scope>
    <source>
        <strain evidence="1">Derp</strain>
    </source>
</reference>
<organism evidence="1 2">
    <name type="scientific">Dermatophagoides pteronyssinus</name>
    <name type="common">European house dust mite</name>
    <dbReference type="NCBI Taxonomy" id="6956"/>
    <lineage>
        <taxon>Eukaryota</taxon>
        <taxon>Metazoa</taxon>
        <taxon>Ecdysozoa</taxon>
        <taxon>Arthropoda</taxon>
        <taxon>Chelicerata</taxon>
        <taxon>Arachnida</taxon>
        <taxon>Acari</taxon>
        <taxon>Acariformes</taxon>
        <taxon>Sarcoptiformes</taxon>
        <taxon>Astigmata</taxon>
        <taxon>Psoroptidia</taxon>
        <taxon>Analgoidea</taxon>
        <taxon>Pyroglyphidae</taxon>
        <taxon>Dermatophagoidinae</taxon>
        <taxon>Dermatophagoides</taxon>
    </lineage>
</organism>
<evidence type="ECO:0000313" key="1">
    <source>
        <dbReference type="EMBL" id="KAH9425388.1"/>
    </source>
</evidence>
<evidence type="ECO:0000313" key="2">
    <source>
        <dbReference type="Proteomes" id="UP000887458"/>
    </source>
</evidence>
<dbReference type="Proteomes" id="UP000887458">
    <property type="component" value="Unassembled WGS sequence"/>
</dbReference>
<accession>A0ABQ8JSL9</accession>